<evidence type="ECO:0000313" key="1">
    <source>
        <dbReference type="EMBL" id="GGM55812.1"/>
    </source>
</evidence>
<name>A0A8J3FU61_9PSEU</name>
<reference evidence="1" key="2">
    <citation type="submission" date="2020-09" db="EMBL/GenBank/DDBJ databases">
        <authorList>
            <person name="Sun Q."/>
            <person name="Zhou Y."/>
        </authorList>
    </citation>
    <scope>NUCLEOTIDE SEQUENCE</scope>
    <source>
        <strain evidence="1">CGMCC 4.5737</strain>
    </source>
</reference>
<organism evidence="1 2">
    <name type="scientific">Longimycelium tulufanense</name>
    <dbReference type="NCBI Taxonomy" id="907463"/>
    <lineage>
        <taxon>Bacteria</taxon>
        <taxon>Bacillati</taxon>
        <taxon>Actinomycetota</taxon>
        <taxon>Actinomycetes</taxon>
        <taxon>Pseudonocardiales</taxon>
        <taxon>Pseudonocardiaceae</taxon>
        <taxon>Longimycelium</taxon>
    </lineage>
</organism>
<proteinExistence type="predicted"/>
<gene>
    <name evidence="1" type="ORF">GCM10012275_28640</name>
</gene>
<dbReference type="Proteomes" id="UP000637578">
    <property type="component" value="Unassembled WGS sequence"/>
</dbReference>
<dbReference type="AlphaFoldDB" id="A0A8J3FU61"/>
<keyword evidence="2" id="KW-1185">Reference proteome</keyword>
<accession>A0A8J3FU61</accession>
<sequence length="99" mass="11109">MTQPWGETPEDNIRRGMEFVRHHSPILNDYHQGGRITVNKPKQPTQLDRVSVAVNVTANTLGVSAWVWLGDWRYALTSLLAGASVATVSKALRERRKKA</sequence>
<protein>
    <submittedName>
        <fullName evidence="1">Uncharacterized protein</fullName>
    </submittedName>
</protein>
<reference evidence="1" key="1">
    <citation type="journal article" date="2014" name="Int. J. Syst. Evol. Microbiol.">
        <title>Complete genome sequence of Corynebacterium casei LMG S-19264T (=DSM 44701T), isolated from a smear-ripened cheese.</title>
        <authorList>
            <consortium name="US DOE Joint Genome Institute (JGI-PGF)"/>
            <person name="Walter F."/>
            <person name="Albersmeier A."/>
            <person name="Kalinowski J."/>
            <person name="Ruckert C."/>
        </authorList>
    </citation>
    <scope>NUCLEOTIDE SEQUENCE</scope>
    <source>
        <strain evidence="1">CGMCC 4.5737</strain>
    </source>
</reference>
<dbReference type="RefSeq" id="WP_189057813.1">
    <property type="nucleotide sequence ID" value="NZ_BMMK01000011.1"/>
</dbReference>
<comment type="caution">
    <text evidence="1">The sequence shown here is derived from an EMBL/GenBank/DDBJ whole genome shotgun (WGS) entry which is preliminary data.</text>
</comment>
<dbReference type="EMBL" id="BMMK01000011">
    <property type="protein sequence ID" value="GGM55812.1"/>
    <property type="molecule type" value="Genomic_DNA"/>
</dbReference>
<evidence type="ECO:0000313" key="2">
    <source>
        <dbReference type="Proteomes" id="UP000637578"/>
    </source>
</evidence>